<organism evidence="1 2">
    <name type="scientific">Ruminococcus albus 8</name>
    <dbReference type="NCBI Taxonomy" id="246199"/>
    <lineage>
        <taxon>Bacteria</taxon>
        <taxon>Bacillati</taxon>
        <taxon>Bacillota</taxon>
        <taxon>Clostridia</taxon>
        <taxon>Eubacteriales</taxon>
        <taxon>Oscillospiraceae</taxon>
        <taxon>Ruminococcus</taxon>
    </lineage>
</organism>
<dbReference type="Proteomes" id="UP000004259">
    <property type="component" value="Unassembled WGS sequence"/>
</dbReference>
<dbReference type="NCBIfam" id="TIGR04223">
    <property type="entry name" value="quorum_AgrD"/>
    <property type="match status" value="1"/>
</dbReference>
<dbReference type="InterPro" id="IPR009229">
    <property type="entry name" value="AgrD"/>
</dbReference>
<evidence type="ECO:0000313" key="2">
    <source>
        <dbReference type="Proteomes" id="UP000004259"/>
    </source>
</evidence>
<reference evidence="1 2" key="1">
    <citation type="submission" date="2011-02" db="EMBL/GenBank/DDBJ databases">
        <authorList>
            <person name="Nelson K.E."/>
            <person name="Sutton G."/>
            <person name="Torralba M."/>
            <person name="Durkin S."/>
            <person name="Harkins D."/>
            <person name="Montgomery R."/>
            <person name="Ziemer C."/>
            <person name="Klaassens E."/>
            <person name="Ocuiv P."/>
            <person name="Morrison M."/>
        </authorList>
    </citation>
    <scope>NUCLEOTIDE SEQUENCE [LARGE SCALE GENOMIC DNA]</scope>
    <source>
        <strain evidence="1 2">8</strain>
    </source>
</reference>
<dbReference type="AlphaFoldDB" id="E9SCN2"/>
<accession>E9SCN2</accession>
<evidence type="ECO:0000313" key="1">
    <source>
        <dbReference type="EMBL" id="EGC02882.1"/>
    </source>
</evidence>
<keyword evidence="1" id="KW-0449">Lipoprotein</keyword>
<dbReference type="STRING" id="246199.CUS_6636"/>
<dbReference type="EMBL" id="ADKM02000085">
    <property type="protein sequence ID" value="EGC02882.1"/>
    <property type="molecule type" value="Genomic_DNA"/>
</dbReference>
<keyword evidence="2" id="KW-1185">Reference proteome</keyword>
<dbReference type="OrthoDB" id="3035914at2"/>
<gene>
    <name evidence="1" type="ORF">CUS_6636</name>
</gene>
<dbReference type="PROSITE" id="PS51257">
    <property type="entry name" value="PROKAR_LIPOPROTEIN"/>
    <property type="match status" value="1"/>
</dbReference>
<protein>
    <submittedName>
        <fullName evidence="1">Putative lipoprotein</fullName>
    </submittedName>
</protein>
<comment type="caution">
    <text evidence="1">The sequence shown here is derived from an EMBL/GenBank/DDBJ whole genome shotgun (WGS) entry which is preliminary data.</text>
</comment>
<sequence>MKTFGKAIAKVINASAKAACNSTSLIGCYQPVAPKQMKPVKKSEKK</sequence>
<proteinExistence type="predicted"/>
<dbReference type="RefSeq" id="WP_002849916.1">
    <property type="nucleotide sequence ID" value="NZ_ADKM02000085.1"/>
</dbReference>
<name>E9SCN2_RUMAL</name>